<feature type="domain" description="HTH cro/C1-type" evidence="1">
    <location>
        <begin position="89"/>
        <end position="120"/>
    </location>
</feature>
<dbReference type="InterPro" id="IPR022452">
    <property type="entry name" value="MqsA"/>
</dbReference>
<dbReference type="InterPro" id="IPR001387">
    <property type="entry name" value="Cro/C1-type_HTH"/>
</dbReference>
<accession>A0A0F9CZU4</accession>
<evidence type="ECO:0000313" key="2">
    <source>
        <dbReference type="EMBL" id="KKL05358.1"/>
    </source>
</evidence>
<comment type="caution">
    <text evidence="2">The sequence shown here is derived from an EMBL/GenBank/DDBJ whole genome shotgun (WGS) entry which is preliminary data.</text>
</comment>
<dbReference type="InterPro" id="IPR010982">
    <property type="entry name" value="Lambda_DNA-bd_dom_sf"/>
</dbReference>
<reference evidence="2" key="1">
    <citation type="journal article" date="2015" name="Nature">
        <title>Complex archaea that bridge the gap between prokaryotes and eukaryotes.</title>
        <authorList>
            <person name="Spang A."/>
            <person name="Saw J.H."/>
            <person name="Jorgensen S.L."/>
            <person name="Zaremba-Niedzwiedzka K."/>
            <person name="Martijn J."/>
            <person name="Lind A.E."/>
            <person name="van Eijk R."/>
            <person name="Schleper C."/>
            <person name="Guy L."/>
            <person name="Ettema T.J."/>
        </authorList>
    </citation>
    <scope>NUCLEOTIDE SEQUENCE</scope>
</reference>
<dbReference type="CDD" id="cd00093">
    <property type="entry name" value="HTH_XRE"/>
    <property type="match status" value="1"/>
</dbReference>
<dbReference type="Pfam" id="PF01381">
    <property type="entry name" value="HTH_3"/>
    <property type="match status" value="1"/>
</dbReference>
<dbReference type="GO" id="GO:0003677">
    <property type="term" value="F:DNA binding"/>
    <property type="evidence" value="ECO:0007669"/>
    <property type="project" value="InterPro"/>
</dbReference>
<dbReference type="Gene3D" id="1.10.260.40">
    <property type="entry name" value="lambda repressor-like DNA-binding domains"/>
    <property type="match status" value="1"/>
</dbReference>
<protein>
    <recommendedName>
        <fullName evidence="1">HTH cro/C1-type domain-containing protein</fullName>
    </recommendedName>
</protein>
<proteinExistence type="predicted"/>
<dbReference type="NCBIfam" id="TIGR03830">
    <property type="entry name" value="CxxCG_CxxCG_HTH"/>
    <property type="match status" value="1"/>
</dbReference>
<sequence length="189" mass="21219">MKHKTEDLFADENIDAALTCPQCDSSSIATRSELDAFIYGEGDKAVQLSAEVPIHRCAECGFEFLTHEAETAQHEAVCRHLGVMTPREIIAIRERYGMSRSEFARLTRLGESTLSRWERGILIQNAANDRYLHLLSYPGNLDRLREPRHLVGEMASNEAHSGLSQKFRAIVDLAQKQKEASVFQLFAAA</sequence>
<gene>
    <name evidence="2" type="ORF">LCGC14_2606830</name>
</gene>
<dbReference type="PROSITE" id="PS50943">
    <property type="entry name" value="HTH_CROC1"/>
    <property type="match status" value="1"/>
</dbReference>
<organism evidence="2">
    <name type="scientific">marine sediment metagenome</name>
    <dbReference type="NCBI Taxonomy" id="412755"/>
    <lineage>
        <taxon>unclassified sequences</taxon>
        <taxon>metagenomes</taxon>
        <taxon>ecological metagenomes</taxon>
    </lineage>
</organism>
<evidence type="ECO:0000259" key="1">
    <source>
        <dbReference type="PROSITE" id="PS50943"/>
    </source>
</evidence>
<dbReference type="SUPFAM" id="SSF47413">
    <property type="entry name" value="lambda repressor-like DNA-binding domains"/>
    <property type="match status" value="1"/>
</dbReference>
<name>A0A0F9CZU4_9ZZZZ</name>
<dbReference type="AlphaFoldDB" id="A0A0F9CZU4"/>
<dbReference type="EMBL" id="LAZR01044153">
    <property type="protein sequence ID" value="KKL05358.1"/>
    <property type="molecule type" value="Genomic_DNA"/>
</dbReference>